<feature type="domain" description="AAA+ ATPase" evidence="10">
    <location>
        <begin position="44"/>
        <end position="213"/>
    </location>
</feature>
<dbReference type="SUPFAM" id="SSF52540">
    <property type="entry name" value="P-loop containing nucleoside triphosphate hydrolases"/>
    <property type="match status" value="1"/>
</dbReference>
<dbReference type="Pfam" id="PF07728">
    <property type="entry name" value="AAA_5"/>
    <property type="match status" value="1"/>
</dbReference>
<dbReference type="InterPro" id="IPR027417">
    <property type="entry name" value="P-loop_NTPase"/>
</dbReference>
<dbReference type="InterPro" id="IPR003593">
    <property type="entry name" value="AAA+_ATPase"/>
</dbReference>
<evidence type="ECO:0000313" key="13">
    <source>
        <dbReference type="Proteomes" id="UP000521676"/>
    </source>
</evidence>
<dbReference type="PANTHER" id="PTHR42759:SF1">
    <property type="entry name" value="MAGNESIUM-CHELATASE SUBUNIT CHLD"/>
    <property type="match status" value="1"/>
</dbReference>
<evidence type="ECO:0000259" key="10">
    <source>
        <dbReference type="SMART" id="SM00382"/>
    </source>
</evidence>
<dbReference type="InterPro" id="IPR011704">
    <property type="entry name" value="ATPase_dyneun-rel_AAA"/>
</dbReference>
<dbReference type="Gene3D" id="3.40.50.300">
    <property type="entry name" value="P-loop containing nucleotide triphosphate hydrolases"/>
    <property type="match status" value="1"/>
</dbReference>
<reference evidence="11 13" key="1">
    <citation type="submission" date="2020-06" db="EMBL/GenBank/DDBJ databases">
        <title>Anoxygenic phototrophic Chloroflexota member uses a Type I reaction center.</title>
        <authorList>
            <person name="Tsuji J.M."/>
            <person name="Shaw N.A."/>
            <person name="Nagashima S."/>
            <person name="Venkiteswaran J."/>
            <person name="Schiff S.L."/>
            <person name="Hanada S."/>
            <person name="Tank M."/>
            <person name="Neufeld J.D."/>
        </authorList>
    </citation>
    <scope>NUCLEOTIDE SEQUENCE [LARGE SCALE GENOMIC DNA]</scope>
    <source>
        <strain evidence="11">L227-S17</strain>
    </source>
</reference>
<dbReference type="NCBIfam" id="TIGR02640">
    <property type="entry name" value="gas_vesic_GvpN"/>
    <property type="match status" value="1"/>
</dbReference>
<evidence type="ECO:0000313" key="11">
    <source>
        <dbReference type="EMBL" id="NWJ47839.1"/>
    </source>
</evidence>
<keyword evidence="6" id="KW-0067">ATP-binding</keyword>
<accession>A0A8T7M6W0</accession>
<dbReference type="EMBL" id="JACATZ010000003">
    <property type="protein sequence ID" value="NWJ47839.1"/>
    <property type="molecule type" value="Genomic_DNA"/>
</dbReference>
<sequence length="313" mass="34973">MATNATVSINTPPPPVLNLRPRSGFANTPFIQELMERGMAYIKAGFAVHFCGPSGSGKTTLAMHLANLLGQPLMLLTGDDQFGTSDLVGGQFGYRRRKVVDNFVHNVLKTEEDMTQRWADSRLTIACREGYTLVYDEFTRSRPEANNVLLSVLEEKLMVLPVARAGNSYLKVHPNFAAIFTSNPEDYAGVHKTQDALRDRMITIYLDYFDKPTETLITSNRAGMDVERAERIVSLVRAFREQSTGELKPTVRAAIMIAKVVELQKFEVSAHDTHFLQVCFDVLGGGLLRSSGLHPLERLKHRQIIAQLAEEFC</sequence>
<gene>
    <name evidence="11" type="primary">gvpN</name>
    <name evidence="11" type="ORF">HXX08_18455</name>
    <name evidence="12" type="ORF">OZ401_003373</name>
</gene>
<organism evidence="11 13">
    <name type="scientific">Candidatus Chlorohelix allophototropha</name>
    <dbReference type="NCBI Taxonomy" id="3003348"/>
    <lineage>
        <taxon>Bacteria</taxon>
        <taxon>Bacillati</taxon>
        <taxon>Chloroflexota</taxon>
        <taxon>Chloroflexia</taxon>
        <taxon>Candidatus Chloroheliales</taxon>
        <taxon>Candidatus Chloroheliaceae</taxon>
        <taxon>Candidatus Chlorohelix</taxon>
    </lineage>
</organism>
<proteinExistence type="inferred from homology"/>
<dbReference type="PANTHER" id="PTHR42759">
    <property type="entry name" value="MOXR FAMILY PROTEIN"/>
    <property type="match status" value="1"/>
</dbReference>
<evidence type="ECO:0000256" key="8">
    <source>
        <dbReference type="ARBA" id="ARBA00035108"/>
    </source>
</evidence>
<evidence type="ECO:0000256" key="7">
    <source>
        <dbReference type="ARBA" id="ARBA00022987"/>
    </source>
</evidence>
<dbReference type="GO" id="GO:0005524">
    <property type="term" value="F:ATP binding"/>
    <property type="evidence" value="ECO:0007669"/>
    <property type="project" value="UniProtKB-KW"/>
</dbReference>
<evidence type="ECO:0000256" key="4">
    <source>
        <dbReference type="ARBA" id="ARBA00022741"/>
    </source>
</evidence>
<evidence type="ECO:0000313" key="14">
    <source>
        <dbReference type="Proteomes" id="UP001431572"/>
    </source>
</evidence>
<dbReference type="GO" id="GO:0031412">
    <property type="term" value="P:gas vesicle organization"/>
    <property type="evidence" value="ECO:0007669"/>
    <property type="project" value="InterPro"/>
</dbReference>
<comment type="catalytic activity">
    <reaction evidence="9">
        <text>ATP + H2O = ADP + phosphate + H(+)</text>
        <dbReference type="Rhea" id="RHEA:13065"/>
        <dbReference type="ChEBI" id="CHEBI:15377"/>
        <dbReference type="ChEBI" id="CHEBI:15378"/>
        <dbReference type="ChEBI" id="CHEBI:30616"/>
        <dbReference type="ChEBI" id="CHEBI:43474"/>
        <dbReference type="ChEBI" id="CHEBI:456216"/>
    </reaction>
</comment>
<comment type="similarity">
    <text evidence="2">Belongs to the CbbQ/NirQ/NorQ/GpvN family.</text>
</comment>
<evidence type="ECO:0000256" key="3">
    <source>
        <dbReference type="ARBA" id="ARBA00022490"/>
    </source>
</evidence>
<protein>
    <submittedName>
        <fullName evidence="11">Gas vesicle protein GvpN</fullName>
    </submittedName>
</protein>
<evidence type="ECO:0000256" key="2">
    <source>
        <dbReference type="ARBA" id="ARBA00009417"/>
    </source>
</evidence>
<comment type="subcellular location">
    <subcellularLocation>
        <location evidence="1">Cytoplasm</location>
    </subcellularLocation>
    <subcellularLocation>
        <location evidence="8">Gas vesicle</location>
    </subcellularLocation>
</comment>
<dbReference type="SMART" id="SM00382">
    <property type="entry name" value="AAA"/>
    <property type="match status" value="1"/>
</dbReference>
<dbReference type="Proteomes" id="UP000521676">
    <property type="component" value="Unassembled WGS sequence"/>
</dbReference>
<dbReference type="CDD" id="cd00009">
    <property type="entry name" value="AAA"/>
    <property type="match status" value="1"/>
</dbReference>
<dbReference type="GO" id="GO:0031411">
    <property type="term" value="C:gas vesicle"/>
    <property type="evidence" value="ECO:0007669"/>
    <property type="project" value="UniProtKB-SubCell"/>
</dbReference>
<name>A0A8T7M6W0_9CHLR</name>
<keyword evidence="7" id="KW-0304">Gas vesicle</keyword>
<evidence type="ECO:0000313" key="12">
    <source>
        <dbReference type="EMBL" id="WJW69743.1"/>
    </source>
</evidence>
<evidence type="ECO:0000256" key="6">
    <source>
        <dbReference type="ARBA" id="ARBA00022840"/>
    </source>
</evidence>
<dbReference type="InterPro" id="IPR013462">
    <property type="entry name" value="Gas-vesicle_GvpN"/>
</dbReference>
<dbReference type="InterPro" id="IPR050764">
    <property type="entry name" value="CbbQ/NirQ/NorQ/GpvN"/>
</dbReference>
<dbReference type="RefSeq" id="WP_341471616.1">
    <property type="nucleotide sequence ID" value="NZ_CP128400.1"/>
</dbReference>
<dbReference type="GO" id="GO:0016887">
    <property type="term" value="F:ATP hydrolysis activity"/>
    <property type="evidence" value="ECO:0007669"/>
    <property type="project" value="InterPro"/>
</dbReference>
<dbReference type="GO" id="GO:0005737">
    <property type="term" value="C:cytoplasm"/>
    <property type="evidence" value="ECO:0007669"/>
    <property type="project" value="UniProtKB-SubCell"/>
</dbReference>
<evidence type="ECO:0000256" key="5">
    <source>
        <dbReference type="ARBA" id="ARBA00022801"/>
    </source>
</evidence>
<keyword evidence="14" id="KW-1185">Reference proteome</keyword>
<dbReference type="EMBL" id="CP128400">
    <property type="protein sequence ID" value="WJW69743.1"/>
    <property type="molecule type" value="Genomic_DNA"/>
</dbReference>
<evidence type="ECO:0000256" key="9">
    <source>
        <dbReference type="ARBA" id="ARBA00049360"/>
    </source>
</evidence>
<dbReference type="Proteomes" id="UP001431572">
    <property type="component" value="Chromosome 2"/>
</dbReference>
<reference evidence="12" key="2">
    <citation type="journal article" date="2024" name="Nature">
        <title>Anoxygenic phototroph of the Chloroflexota uses a type I reaction centre.</title>
        <authorList>
            <person name="Tsuji J.M."/>
            <person name="Shaw N.A."/>
            <person name="Nagashima S."/>
            <person name="Venkiteswaran J.J."/>
            <person name="Schiff S.L."/>
            <person name="Watanabe T."/>
            <person name="Fukui M."/>
            <person name="Hanada S."/>
            <person name="Tank M."/>
            <person name="Neufeld J.D."/>
        </authorList>
    </citation>
    <scope>NUCLEOTIDE SEQUENCE</scope>
    <source>
        <strain evidence="12">L227-S17</strain>
    </source>
</reference>
<dbReference type="AlphaFoldDB" id="A0A8T7M6W0"/>
<keyword evidence="3" id="KW-0963">Cytoplasm</keyword>
<keyword evidence="4" id="KW-0547">Nucleotide-binding</keyword>
<keyword evidence="5" id="KW-0378">Hydrolase</keyword>
<evidence type="ECO:0000256" key="1">
    <source>
        <dbReference type="ARBA" id="ARBA00004496"/>
    </source>
</evidence>